<dbReference type="GO" id="GO:0048278">
    <property type="term" value="P:vesicle docking"/>
    <property type="evidence" value="ECO:0007669"/>
    <property type="project" value="TreeGrafter"/>
</dbReference>
<dbReference type="PANTHER" id="PTHR19957:SF91">
    <property type="entry name" value="SYNTAXIN-112"/>
    <property type="match status" value="1"/>
</dbReference>
<dbReference type="GO" id="GO:0031201">
    <property type="term" value="C:SNARE complex"/>
    <property type="evidence" value="ECO:0007669"/>
    <property type="project" value="TreeGrafter"/>
</dbReference>
<dbReference type="EMBL" id="JAMYWD010000005">
    <property type="protein sequence ID" value="KAJ4969676.1"/>
    <property type="molecule type" value="Genomic_DNA"/>
</dbReference>
<dbReference type="Gene3D" id="1.20.5.110">
    <property type="match status" value="1"/>
</dbReference>
<dbReference type="Pfam" id="PF00804">
    <property type="entry name" value="Syntaxin"/>
    <property type="match status" value="1"/>
</dbReference>
<dbReference type="InterPro" id="IPR006011">
    <property type="entry name" value="Syntaxin_N"/>
</dbReference>
<dbReference type="Proteomes" id="UP001141806">
    <property type="component" value="Unassembled WGS sequence"/>
</dbReference>
<keyword evidence="5" id="KW-1185">Reference proteome</keyword>
<gene>
    <name evidence="4" type="ORF">NE237_002775</name>
</gene>
<evidence type="ECO:0000256" key="1">
    <source>
        <dbReference type="ARBA" id="ARBA00009063"/>
    </source>
</evidence>
<dbReference type="GO" id="GO:0006906">
    <property type="term" value="P:vesicle fusion"/>
    <property type="evidence" value="ECO:0007669"/>
    <property type="project" value="TreeGrafter"/>
</dbReference>
<proteinExistence type="inferred from homology"/>
<dbReference type="InterPro" id="IPR010989">
    <property type="entry name" value="SNARE"/>
</dbReference>
<name>A0A9Q0KG45_9MAGN</name>
<dbReference type="PROSITE" id="PS50192">
    <property type="entry name" value="T_SNARE"/>
    <property type="match status" value="1"/>
</dbReference>
<dbReference type="InterPro" id="IPR045242">
    <property type="entry name" value="Syntaxin"/>
</dbReference>
<dbReference type="SUPFAM" id="SSF47661">
    <property type="entry name" value="t-snare proteins"/>
    <property type="match status" value="1"/>
</dbReference>
<evidence type="ECO:0000313" key="5">
    <source>
        <dbReference type="Proteomes" id="UP001141806"/>
    </source>
</evidence>
<dbReference type="InterPro" id="IPR000727">
    <property type="entry name" value="T_SNARE_dom"/>
</dbReference>
<evidence type="ECO:0000313" key="4">
    <source>
        <dbReference type="EMBL" id="KAJ4969676.1"/>
    </source>
</evidence>
<accession>A0A9Q0KG45</accession>
<keyword evidence="2" id="KW-0653">Protein transport</keyword>
<dbReference type="OrthoDB" id="330671at2759"/>
<dbReference type="GO" id="GO:0006886">
    <property type="term" value="P:intracellular protein transport"/>
    <property type="evidence" value="ECO:0007669"/>
    <property type="project" value="TreeGrafter"/>
</dbReference>
<dbReference type="SMART" id="SM00397">
    <property type="entry name" value="t_SNARE"/>
    <property type="match status" value="1"/>
</dbReference>
<sequence length="170" mass="19794">MDSDMVTVLRKAKIIKGRLESLDQSNKANCNISVAYGEGSPVDRTRILVTNGLRTKLREMMNNFQTLREKIASDHREVLKRRYFNSTGEVPSDELIEKKMQETLKQIQKSLTEFHQVFLDMTVMVETQGEKMENIKQNLARTGDYIKGGTNHLINANKMKRGRKRWLYWV</sequence>
<organism evidence="4 5">
    <name type="scientific">Protea cynaroides</name>
    <dbReference type="NCBI Taxonomy" id="273540"/>
    <lineage>
        <taxon>Eukaryota</taxon>
        <taxon>Viridiplantae</taxon>
        <taxon>Streptophyta</taxon>
        <taxon>Embryophyta</taxon>
        <taxon>Tracheophyta</taxon>
        <taxon>Spermatophyta</taxon>
        <taxon>Magnoliopsida</taxon>
        <taxon>Proteales</taxon>
        <taxon>Proteaceae</taxon>
        <taxon>Protea</taxon>
    </lineage>
</organism>
<dbReference type="Gene3D" id="1.20.58.70">
    <property type="match status" value="1"/>
</dbReference>
<evidence type="ECO:0000259" key="3">
    <source>
        <dbReference type="PROSITE" id="PS50192"/>
    </source>
</evidence>
<protein>
    <recommendedName>
        <fullName evidence="3">t-SNARE coiled-coil homology domain-containing protein</fullName>
    </recommendedName>
</protein>
<dbReference type="GO" id="GO:0000149">
    <property type="term" value="F:SNARE binding"/>
    <property type="evidence" value="ECO:0007669"/>
    <property type="project" value="TreeGrafter"/>
</dbReference>
<dbReference type="PANTHER" id="PTHR19957">
    <property type="entry name" value="SYNTAXIN"/>
    <property type="match status" value="1"/>
</dbReference>
<dbReference type="AlphaFoldDB" id="A0A9Q0KG45"/>
<keyword evidence="2" id="KW-0813">Transport</keyword>
<dbReference type="GO" id="GO:0012505">
    <property type="term" value="C:endomembrane system"/>
    <property type="evidence" value="ECO:0007669"/>
    <property type="project" value="TreeGrafter"/>
</dbReference>
<feature type="domain" description="T-SNARE coiled-coil homology" evidence="3">
    <location>
        <begin position="94"/>
        <end position="156"/>
    </location>
</feature>
<dbReference type="GO" id="GO:0005484">
    <property type="term" value="F:SNAP receptor activity"/>
    <property type="evidence" value="ECO:0007669"/>
    <property type="project" value="TreeGrafter"/>
</dbReference>
<reference evidence="4" key="1">
    <citation type="journal article" date="2023" name="Plant J.">
        <title>The genome of the king protea, Protea cynaroides.</title>
        <authorList>
            <person name="Chang J."/>
            <person name="Duong T.A."/>
            <person name="Schoeman C."/>
            <person name="Ma X."/>
            <person name="Roodt D."/>
            <person name="Barker N."/>
            <person name="Li Z."/>
            <person name="Van de Peer Y."/>
            <person name="Mizrachi E."/>
        </authorList>
    </citation>
    <scope>NUCLEOTIDE SEQUENCE</scope>
    <source>
        <tissue evidence="4">Young leaves</tissue>
    </source>
</reference>
<evidence type="ECO:0000256" key="2">
    <source>
        <dbReference type="ARBA" id="ARBA00022927"/>
    </source>
</evidence>
<dbReference type="GO" id="GO:0006887">
    <property type="term" value="P:exocytosis"/>
    <property type="evidence" value="ECO:0007669"/>
    <property type="project" value="TreeGrafter"/>
</dbReference>
<comment type="caution">
    <text evidence="4">The sequence shown here is derived from an EMBL/GenBank/DDBJ whole genome shotgun (WGS) entry which is preliminary data.</text>
</comment>
<dbReference type="GO" id="GO:0005886">
    <property type="term" value="C:plasma membrane"/>
    <property type="evidence" value="ECO:0007669"/>
    <property type="project" value="TreeGrafter"/>
</dbReference>
<comment type="similarity">
    <text evidence="1">Belongs to the syntaxin family.</text>
</comment>
<dbReference type="CDD" id="cd15848">
    <property type="entry name" value="SNARE_syntaxin1-like"/>
    <property type="match status" value="1"/>
</dbReference>